<reference evidence="3 4" key="1">
    <citation type="submission" date="2019-03" db="EMBL/GenBank/DDBJ databases">
        <authorList>
            <person name="Molinero N."/>
            <person name="Sanchez B."/>
            <person name="Walker A."/>
            <person name="Duncan S."/>
            <person name="Delgado S."/>
            <person name="Margolles A."/>
        </authorList>
    </citation>
    <scope>NUCLEOTIDE SEQUENCE [LARGE SCALE GENOMIC DNA]</scope>
    <source>
        <strain evidence="3 4">IPLA60002</strain>
    </source>
</reference>
<dbReference type="PIRSF" id="PIRSF018571">
    <property type="entry name" value="SpoIIGA"/>
    <property type="match status" value="1"/>
</dbReference>
<keyword evidence="1" id="KW-0645">Protease</keyword>
<keyword evidence="1" id="KW-1003">Cell membrane</keyword>
<organism evidence="3 4">
    <name type="scientific">Ruminococcus bromii</name>
    <dbReference type="NCBI Taxonomy" id="40518"/>
    <lineage>
        <taxon>Bacteria</taxon>
        <taxon>Bacillati</taxon>
        <taxon>Bacillota</taxon>
        <taxon>Clostridia</taxon>
        <taxon>Eubacteriales</taxon>
        <taxon>Oscillospiraceae</taxon>
        <taxon>Ruminococcus</taxon>
    </lineage>
</organism>
<dbReference type="EMBL" id="SNUZ01000004">
    <property type="protein sequence ID" value="MCL3787158.1"/>
    <property type="molecule type" value="Genomic_DNA"/>
</dbReference>
<feature type="transmembrane region" description="Helical" evidence="2">
    <location>
        <begin position="44"/>
        <end position="62"/>
    </location>
</feature>
<feature type="transmembrane region" description="Helical" evidence="2">
    <location>
        <begin position="68"/>
        <end position="87"/>
    </location>
</feature>
<name>A0ABT0NHN8_9FIRM</name>
<evidence type="ECO:0000256" key="2">
    <source>
        <dbReference type="SAM" id="Phobius"/>
    </source>
</evidence>
<keyword evidence="1" id="KW-0064">Aspartyl protease</keyword>
<feature type="transmembrane region" description="Helical" evidence="2">
    <location>
        <begin position="99"/>
        <end position="120"/>
    </location>
</feature>
<feature type="transmembrane region" description="Helical" evidence="2">
    <location>
        <begin position="132"/>
        <end position="155"/>
    </location>
</feature>
<comment type="caution">
    <text evidence="3">The sequence shown here is derived from an EMBL/GenBank/DDBJ whole genome shotgun (WGS) entry which is preliminary data.</text>
</comment>
<evidence type="ECO:0000313" key="4">
    <source>
        <dbReference type="Proteomes" id="UP001056693"/>
    </source>
</evidence>
<dbReference type="Proteomes" id="UP001056693">
    <property type="component" value="Unassembled WGS sequence"/>
</dbReference>
<evidence type="ECO:0000256" key="1">
    <source>
        <dbReference type="PIRNR" id="PIRNR018571"/>
    </source>
</evidence>
<feature type="transmembrane region" description="Helical" evidence="2">
    <location>
        <begin position="14"/>
        <end position="32"/>
    </location>
</feature>
<evidence type="ECO:0000313" key="3">
    <source>
        <dbReference type="EMBL" id="MCL3787158.1"/>
    </source>
</evidence>
<dbReference type="EC" id="3.4.23.-" evidence="1"/>
<accession>A0ABT0NHN8</accession>
<protein>
    <recommendedName>
        <fullName evidence="1">Sporulation sigma-E factor-processing peptidase</fullName>
        <ecNumber evidence="1">3.4.23.-</ecNumber>
    </recommendedName>
    <alternativeName>
        <fullName evidence="1">Membrane-associated aspartic protease</fullName>
    </alternativeName>
    <alternativeName>
        <fullName evidence="1">Stage II sporulation protein GA</fullName>
    </alternativeName>
</protein>
<sequence length="275" mass="30889">MYVIIVKGLFMNNIYIDVLITVNIFIDYFLLMLTKKIIGSNIKYFRVIIGSIVGGLFSLTALLPVLPFGLNILTDLAVAMLIIFITFGKCKIKTYIKRVLIFFALSFSFGGLMIFIYLAFKPKGMGIYNDVIYFDISPVLLIILTLVCYYILLLIKKLTKSVYKSDIHNIEIKINDKCYIFNAKLDTGCNVKEPFSGKSVIVAEKEVFNDFVPDKTKVRLIPFTSLGGSGILQGFCADNIIIDGKEADNSVYIGICENIFKDDIKAIIPSELINN</sequence>
<comment type="function">
    <text evidence="1">Probable aspartic protease that is responsible for the proteolytic cleavage of the RNA polymerase sigma E factor (SigE/spoIIGB) to yield the active peptide in the mother cell during sporulation. Responds to a signal from the forespore that is triggered by the extracellular signal protein SpoIIR.</text>
</comment>
<keyword evidence="1 2" id="KW-0472">Membrane</keyword>
<comment type="subcellular location">
    <subcellularLocation>
        <location evidence="1">Cell membrane</location>
    </subcellularLocation>
</comment>
<keyword evidence="2" id="KW-1133">Transmembrane helix</keyword>
<dbReference type="InterPro" id="IPR005081">
    <property type="entry name" value="SpoIIGA"/>
</dbReference>
<comment type="similarity">
    <text evidence="1">Belongs to the peptidase U4 family.</text>
</comment>
<keyword evidence="2" id="KW-0812">Transmembrane</keyword>
<keyword evidence="4" id="KW-1185">Reference proteome</keyword>
<proteinExistence type="inferred from homology"/>
<keyword evidence="1" id="KW-0378">Hydrolase</keyword>
<keyword evidence="1" id="KW-0749">Sporulation</keyword>
<gene>
    <name evidence="3" type="ORF">E2N93_03855</name>
</gene>
<dbReference type="Pfam" id="PF03419">
    <property type="entry name" value="Peptidase_U4"/>
    <property type="match status" value="1"/>
</dbReference>